<feature type="region of interest" description="Disordered" evidence="1">
    <location>
        <begin position="1"/>
        <end position="79"/>
    </location>
</feature>
<proteinExistence type="predicted"/>
<organism evidence="2 3">
    <name type="scientific">Elysia chlorotica</name>
    <name type="common">Eastern emerald elysia</name>
    <name type="synonym">Sea slug</name>
    <dbReference type="NCBI Taxonomy" id="188477"/>
    <lineage>
        <taxon>Eukaryota</taxon>
        <taxon>Metazoa</taxon>
        <taxon>Spiralia</taxon>
        <taxon>Lophotrochozoa</taxon>
        <taxon>Mollusca</taxon>
        <taxon>Gastropoda</taxon>
        <taxon>Heterobranchia</taxon>
        <taxon>Euthyneura</taxon>
        <taxon>Panpulmonata</taxon>
        <taxon>Sacoglossa</taxon>
        <taxon>Placobranchoidea</taxon>
        <taxon>Plakobranchidae</taxon>
        <taxon>Elysia</taxon>
    </lineage>
</organism>
<evidence type="ECO:0000256" key="1">
    <source>
        <dbReference type="SAM" id="MobiDB-lite"/>
    </source>
</evidence>
<reference evidence="2 3" key="1">
    <citation type="submission" date="2019-01" db="EMBL/GenBank/DDBJ databases">
        <title>A draft genome assembly of the solar-powered sea slug Elysia chlorotica.</title>
        <authorList>
            <person name="Cai H."/>
            <person name="Li Q."/>
            <person name="Fang X."/>
            <person name="Li J."/>
            <person name="Curtis N.E."/>
            <person name="Altenburger A."/>
            <person name="Shibata T."/>
            <person name="Feng M."/>
            <person name="Maeda T."/>
            <person name="Schwartz J.A."/>
            <person name="Shigenobu S."/>
            <person name="Lundholm N."/>
            <person name="Nishiyama T."/>
            <person name="Yang H."/>
            <person name="Hasebe M."/>
            <person name="Li S."/>
            <person name="Pierce S.K."/>
            <person name="Wang J."/>
        </authorList>
    </citation>
    <scope>NUCLEOTIDE SEQUENCE [LARGE SCALE GENOMIC DNA]</scope>
    <source>
        <strain evidence="2">EC2010</strain>
        <tissue evidence="2">Whole organism of an adult</tissue>
    </source>
</reference>
<feature type="compositionally biased region" description="Basic and acidic residues" evidence="1">
    <location>
        <begin position="59"/>
        <end position="71"/>
    </location>
</feature>
<accession>A0A3S1B7L8</accession>
<feature type="region of interest" description="Disordered" evidence="1">
    <location>
        <begin position="124"/>
        <end position="203"/>
    </location>
</feature>
<evidence type="ECO:0000313" key="3">
    <source>
        <dbReference type="Proteomes" id="UP000271974"/>
    </source>
</evidence>
<feature type="non-terminal residue" evidence="2">
    <location>
        <position position="203"/>
    </location>
</feature>
<protein>
    <submittedName>
        <fullName evidence="2">Uncharacterized protein</fullName>
    </submittedName>
</protein>
<dbReference type="AlphaFoldDB" id="A0A3S1B7L8"/>
<comment type="caution">
    <text evidence="2">The sequence shown here is derived from an EMBL/GenBank/DDBJ whole genome shotgun (WGS) entry which is preliminary data.</text>
</comment>
<sequence>MSGAHYVVGHRSRSPSPVSMRKRGSQRGSVAGKAEDPEGDAQFKAFGSDGRPRRGSSRRSVELEPGCERSDSGNLIPSGEDLITAASKKAGAHFLQVESDLPLACSGDMVTDSSEVSVRVPLKSDLQSHQVPKDAVSGKPDCSDEAFSTTSREDNTKRAPPSRQDVSVDVITTELLRPSTSKSRVACGKEMVSPSEFRKSSKG</sequence>
<dbReference type="EMBL" id="RQTK01000877">
    <property type="protein sequence ID" value="RUS73993.1"/>
    <property type="molecule type" value="Genomic_DNA"/>
</dbReference>
<gene>
    <name evidence="2" type="ORF">EGW08_018242</name>
</gene>
<name>A0A3S1B7L8_ELYCH</name>
<dbReference type="Proteomes" id="UP000271974">
    <property type="component" value="Unassembled WGS sequence"/>
</dbReference>
<keyword evidence="3" id="KW-1185">Reference proteome</keyword>
<evidence type="ECO:0000313" key="2">
    <source>
        <dbReference type="EMBL" id="RUS73993.1"/>
    </source>
</evidence>